<evidence type="ECO:0000256" key="3">
    <source>
        <dbReference type="ARBA" id="ARBA00022801"/>
    </source>
</evidence>
<protein>
    <submittedName>
        <fullName evidence="7">Uncharacterized conserved protein YacL, contains PIN and TRAM domains</fullName>
    </submittedName>
</protein>
<dbReference type="SUPFAM" id="SSF88723">
    <property type="entry name" value="PIN domain-like"/>
    <property type="match status" value="1"/>
</dbReference>
<dbReference type="InterPro" id="IPR002716">
    <property type="entry name" value="PIN_dom"/>
</dbReference>
<feature type="transmembrane region" description="Helical" evidence="5">
    <location>
        <begin position="89"/>
        <end position="108"/>
    </location>
</feature>
<evidence type="ECO:0000256" key="5">
    <source>
        <dbReference type="SAM" id="Phobius"/>
    </source>
</evidence>
<name>A0A1G5S6M7_9FIRM</name>
<accession>A0A1G5S6M7</accession>
<dbReference type="SMART" id="SM00670">
    <property type="entry name" value="PINc"/>
    <property type="match status" value="1"/>
</dbReference>
<proteinExistence type="predicted"/>
<dbReference type="CDD" id="cd09877">
    <property type="entry name" value="PIN_YacL-like"/>
    <property type="match status" value="1"/>
</dbReference>
<evidence type="ECO:0000313" key="7">
    <source>
        <dbReference type="EMBL" id="SCZ81976.1"/>
    </source>
</evidence>
<dbReference type="OrthoDB" id="9780734at2"/>
<keyword evidence="5" id="KW-1133">Transmembrane helix</keyword>
<dbReference type="PANTHER" id="PTHR11603">
    <property type="entry name" value="AAA FAMILY ATPASE"/>
    <property type="match status" value="1"/>
</dbReference>
<feature type="transmembrane region" description="Helical" evidence="5">
    <location>
        <begin position="114"/>
        <end position="134"/>
    </location>
</feature>
<keyword evidence="5" id="KW-0472">Membrane</keyword>
<dbReference type="PROSITE" id="PS50926">
    <property type="entry name" value="TRAM"/>
    <property type="match status" value="1"/>
</dbReference>
<keyword evidence="4" id="KW-0460">Magnesium</keyword>
<evidence type="ECO:0000313" key="8">
    <source>
        <dbReference type="Proteomes" id="UP000199208"/>
    </source>
</evidence>
<dbReference type="AlphaFoldDB" id="A0A1G5S6M7"/>
<dbReference type="RefSeq" id="WP_092593315.1">
    <property type="nucleotide sequence ID" value="NZ_FMWL01000028.1"/>
</dbReference>
<dbReference type="Pfam" id="PF01938">
    <property type="entry name" value="TRAM"/>
    <property type="match status" value="1"/>
</dbReference>
<evidence type="ECO:0000259" key="6">
    <source>
        <dbReference type="PROSITE" id="PS50926"/>
    </source>
</evidence>
<gene>
    <name evidence="7" type="ORF">SAMN03080599_03229</name>
</gene>
<dbReference type="InterPro" id="IPR052041">
    <property type="entry name" value="Nucleic_acid_metab_PIN/TRAM"/>
</dbReference>
<dbReference type="Gene3D" id="3.40.50.1010">
    <property type="entry name" value="5'-nuclease"/>
    <property type="match status" value="1"/>
</dbReference>
<comment type="cofactor">
    <cofactor evidence="1">
        <name>Mg(2+)</name>
        <dbReference type="ChEBI" id="CHEBI:18420"/>
    </cofactor>
</comment>
<evidence type="ECO:0000256" key="4">
    <source>
        <dbReference type="ARBA" id="ARBA00022842"/>
    </source>
</evidence>
<keyword evidence="5" id="KW-0812">Transmembrane</keyword>
<sequence>MLKKIIRAVLTLLGVSGGYALGVMMLGFEWLRTAFNYNPEDVAFTIIFSTVVALIIGFILYILSPYLIRRFMGVAKHTEKELEKIPANTMLFGSVGLILGLMIAYLINGAINNIQIPFVSGALSILAYIFLGYLGARLATKNMADLSRLPDMFRRSGSKGQGSKEQGGAKPKILDTSVIIDGRIADICKTGFVEGPIIIPEFVLEELRHIADSSDSLKRNRGRRGLDILKVIQKEINVEVKIVSTNFEDVSEVDIKLLKLAKVMNGFVVTNDYNLNKVAELQDVRVLNINELANAIKPVVLPGEEMVVHVIKEGKESNQGIAYLDDGTMIVVEGGKRHMNETLEVLVTSVLQTAAGRMIFAKPL</sequence>
<dbReference type="GO" id="GO:0016787">
    <property type="term" value="F:hydrolase activity"/>
    <property type="evidence" value="ECO:0007669"/>
    <property type="project" value="UniProtKB-KW"/>
</dbReference>
<dbReference type="Proteomes" id="UP000199208">
    <property type="component" value="Unassembled WGS sequence"/>
</dbReference>
<evidence type="ECO:0000256" key="2">
    <source>
        <dbReference type="ARBA" id="ARBA00022722"/>
    </source>
</evidence>
<dbReference type="PANTHER" id="PTHR11603:SF147">
    <property type="entry name" value="MEMBRANE PROTEIN"/>
    <property type="match status" value="1"/>
</dbReference>
<dbReference type="InterPro" id="IPR029060">
    <property type="entry name" value="PIN-like_dom_sf"/>
</dbReference>
<reference evidence="7 8" key="1">
    <citation type="submission" date="2016-10" db="EMBL/GenBank/DDBJ databases">
        <authorList>
            <person name="de Groot N.N."/>
        </authorList>
    </citation>
    <scope>NUCLEOTIDE SEQUENCE [LARGE SCALE GENOMIC DNA]</scope>
    <source>
        <strain evidence="7 8">DSM 2784</strain>
    </source>
</reference>
<keyword evidence="3" id="KW-0378">Hydrolase</keyword>
<dbReference type="GO" id="GO:0004518">
    <property type="term" value="F:nuclease activity"/>
    <property type="evidence" value="ECO:0007669"/>
    <property type="project" value="UniProtKB-KW"/>
</dbReference>
<evidence type="ECO:0000256" key="1">
    <source>
        <dbReference type="ARBA" id="ARBA00001946"/>
    </source>
</evidence>
<organism evidence="7 8">
    <name type="scientific">Acidaminobacter hydrogenoformans DSM 2784</name>
    <dbReference type="NCBI Taxonomy" id="1120920"/>
    <lineage>
        <taxon>Bacteria</taxon>
        <taxon>Bacillati</taxon>
        <taxon>Bacillota</taxon>
        <taxon>Clostridia</taxon>
        <taxon>Peptostreptococcales</taxon>
        <taxon>Acidaminobacteraceae</taxon>
        <taxon>Acidaminobacter</taxon>
    </lineage>
</organism>
<dbReference type="STRING" id="1120920.SAMN03080599_03229"/>
<feature type="transmembrane region" description="Helical" evidence="5">
    <location>
        <begin position="44"/>
        <end position="68"/>
    </location>
</feature>
<keyword evidence="8" id="KW-1185">Reference proteome</keyword>
<dbReference type="InterPro" id="IPR002792">
    <property type="entry name" value="TRAM_dom"/>
</dbReference>
<keyword evidence="2" id="KW-0540">Nuclease</keyword>
<dbReference type="Pfam" id="PF01850">
    <property type="entry name" value="PIN"/>
    <property type="match status" value="1"/>
</dbReference>
<dbReference type="EMBL" id="FMWL01000028">
    <property type="protein sequence ID" value="SCZ81976.1"/>
    <property type="molecule type" value="Genomic_DNA"/>
</dbReference>
<feature type="domain" description="TRAM" evidence="6">
    <location>
        <begin position="299"/>
        <end position="360"/>
    </location>
</feature>